<proteinExistence type="predicted"/>
<sequence>MKPFMWVFPFIFSVLLLWQCSDLERDNPLDPANPSSSRPSVAVVEAFVNTSAASGVNYNTVALQALDSLKTIFGDRLLVIHYHRNTRDFTDSLAVEPLVESRYTAYTTAYDTQRFKGVPDLFVNGPEMRLQGASDSKGVVQRAMPFINTVLGSDSYFTLEADITEENGGFSGRVRVARLGNRSAENLSLLVVLTSDFGPRGGYSVVRMLPPITVERLQAGAYKSYSYEIEKRNGRGEHIFFLLISGESGRIEFALGAGGGP</sequence>
<gene>
    <name evidence="1" type="ORF">ENJ10_01100</name>
</gene>
<name>A0A7V1LJP2_CALAY</name>
<accession>A0A7V1LJP2</accession>
<dbReference type="EMBL" id="DRLD01000026">
    <property type="protein sequence ID" value="HED09261.1"/>
    <property type="molecule type" value="Genomic_DNA"/>
</dbReference>
<reference evidence="1" key="1">
    <citation type="journal article" date="2020" name="mSystems">
        <title>Genome- and Community-Level Interaction Insights into Carbon Utilization and Element Cycling Functions of Hydrothermarchaeota in Hydrothermal Sediment.</title>
        <authorList>
            <person name="Zhou Z."/>
            <person name="Liu Y."/>
            <person name="Xu W."/>
            <person name="Pan J."/>
            <person name="Luo Z.H."/>
            <person name="Li M."/>
        </authorList>
    </citation>
    <scope>NUCLEOTIDE SEQUENCE [LARGE SCALE GENOMIC DNA]</scope>
    <source>
        <strain evidence="1">HyVt-456</strain>
    </source>
</reference>
<dbReference type="AlphaFoldDB" id="A0A7V1LJP2"/>
<dbReference type="Proteomes" id="UP000886005">
    <property type="component" value="Unassembled WGS sequence"/>
</dbReference>
<protein>
    <submittedName>
        <fullName evidence="1">Uncharacterized protein</fullName>
    </submittedName>
</protein>
<evidence type="ECO:0000313" key="1">
    <source>
        <dbReference type="EMBL" id="HED09261.1"/>
    </source>
</evidence>
<comment type="caution">
    <text evidence="1">The sequence shown here is derived from an EMBL/GenBank/DDBJ whole genome shotgun (WGS) entry which is preliminary data.</text>
</comment>
<organism evidence="1">
    <name type="scientific">Caldithrix abyssi</name>
    <dbReference type="NCBI Taxonomy" id="187145"/>
    <lineage>
        <taxon>Bacteria</taxon>
        <taxon>Pseudomonadati</taxon>
        <taxon>Calditrichota</taxon>
        <taxon>Calditrichia</taxon>
        <taxon>Calditrichales</taxon>
        <taxon>Calditrichaceae</taxon>
        <taxon>Caldithrix</taxon>
    </lineage>
</organism>